<proteinExistence type="predicted"/>
<dbReference type="GO" id="GO:0004519">
    <property type="term" value="F:endonuclease activity"/>
    <property type="evidence" value="ECO:0007669"/>
    <property type="project" value="InterPro"/>
</dbReference>
<dbReference type="InterPro" id="IPR003615">
    <property type="entry name" value="HNH_nuc"/>
</dbReference>
<feature type="domain" description="HNH nuclease" evidence="1">
    <location>
        <begin position="29"/>
        <end position="82"/>
    </location>
</feature>
<feature type="domain" description="HNH nuclease" evidence="1">
    <location>
        <begin position="113"/>
        <end position="172"/>
    </location>
</feature>
<dbReference type="SMART" id="SM00507">
    <property type="entry name" value="HNHc"/>
    <property type="match status" value="2"/>
</dbReference>
<evidence type="ECO:0000313" key="2">
    <source>
        <dbReference type="EMBL" id="PDZ95158.1"/>
    </source>
</evidence>
<dbReference type="RefSeq" id="WP_098006204.1">
    <property type="nucleotide sequence ID" value="NZ_NUJB01000041.1"/>
</dbReference>
<evidence type="ECO:0000313" key="3">
    <source>
        <dbReference type="Proteomes" id="UP000219922"/>
    </source>
</evidence>
<dbReference type="CDD" id="cd00085">
    <property type="entry name" value="HNHc"/>
    <property type="match status" value="1"/>
</dbReference>
<dbReference type="Pfam" id="PF01844">
    <property type="entry name" value="HNH"/>
    <property type="match status" value="1"/>
</dbReference>
<dbReference type="Proteomes" id="UP000219922">
    <property type="component" value="Unassembled WGS sequence"/>
</dbReference>
<dbReference type="EMBL" id="NVMX01000064">
    <property type="protein sequence ID" value="PDZ95158.1"/>
    <property type="molecule type" value="Genomic_DNA"/>
</dbReference>
<dbReference type="GO" id="GO:0008270">
    <property type="term" value="F:zinc ion binding"/>
    <property type="evidence" value="ECO:0007669"/>
    <property type="project" value="InterPro"/>
</dbReference>
<reference evidence="2 3" key="1">
    <citation type="submission" date="2017-09" db="EMBL/GenBank/DDBJ databases">
        <title>Large-scale bioinformatics analysis of Bacillus genomes uncovers conserved roles of natural products in bacterial physiology.</title>
        <authorList>
            <consortium name="Agbiome Team Llc"/>
            <person name="Bleich R.M."/>
            <person name="Grubbs K.J."/>
            <person name="Santa Maria K.C."/>
            <person name="Allen S.E."/>
            <person name="Farag S."/>
            <person name="Shank E.A."/>
            <person name="Bowers A."/>
        </authorList>
    </citation>
    <scope>NUCLEOTIDE SEQUENCE [LARGE SCALE GENOMIC DNA]</scope>
    <source>
        <strain evidence="2 3">AFS092789</strain>
    </source>
</reference>
<dbReference type="AlphaFoldDB" id="A0A9X6SU05"/>
<protein>
    <recommendedName>
        <fullName evidence="1">HNH nuclease domain-containing protein</fullName>
    </recommendedName>
</protein>
<dbReference type="InterPro" id="IPR002711">
    <property type="entry name" value="HNH"/>
</dbReference>
<dbReference type="Gene3D" id="1.10.30.50">
    <property type="match status" value="1"/>
</dbReference>
<sequence>MTTKKNPSVSKKDGKNKKIFVPKRRRNQSIKDYLYRRNKGCCTYCQDKFELDKLCVVTKDHTWDGYIEPLHNKVIACKKCANKKKYMNHREFFKFLYNERMKLRDEITLNYSAYAKKVFHRYQYKCIYCEFEFGFTPKRRRKQLTLDHKRSLLHHGDNDERNLASACKMHNKEKKSMSPKQYFEFLERHGRKLILRNKVTT</sequence>
<accession>A0A9X6SU05</accession>
<comment type="caution">
    <text evidence="2">The sequence shown here is derived from an EMBL/GenBank/DDBJ whole genome shotgun (WGS) entry which is preliminary data.</text>
</comment>
<name>A0A9X6SU05_BACCE</name>
<dbReference type="GO" id="GO:0003676">
    <property type="term" value="F:nucleic acid binding"/>
    <property type="evidence" value="ECO:0007669"/>
    <property type="project" value="InterPro"/>
</dbReference>
<evidence type="ECO:0000259" key="1">
    <source>
        <dbReference type="SMART" id="SM00507"/>
    </source>
</evidence>
<gene>
    <name evidence="2" type="ORF">CON36_29775</name>
</gene>
<organism evidence="2 3">
    <name type="scientific">Bacillus cereus</name>
    <dbReference type="NCBI Taxonomy" id="1396"/>
    <lineage>
        <taxon>Bacteria</taxon>
        <taxon>Bacillati</taxon>
        <taxon>Bacillota</taxon>
        <taxon>Bacilli</taxon>
        <taxon>Bacillales</taxon>
        <taxon>Bacillaceae</taxon>
        <taxon>Bacillus</taxon>
        <taxon>Bacillus cereus group</taxon>
    </lineage>
</organism>